<protein>
    <submittedName>
        <fullName evidence="2">Uncharacterized protein</fullName>
    </submittedName>
</protein>
<name>A0A9P8IHS6_9PEZI</name>
<gene>
    <name evidence="2" type="ORF">GP486_007227</name>
</gene>
<evidence type="ECO:0000313" key="3">
    <source>
        <dbReference type="Proteomes" id="UP000750711"/>
    </source>
</evidence>
<proteinExistence type="predicted"/>
<feature type="region of interest" description="Disordered" evidence="1">
    <location>
        <begin position="283"/>
        <end position="320"/>
    </location>
</feature>
<sequence>MAREYIKSFRDWLAGNTAITAEEVGEDRSFKITLEEWSELRCELDLNGKDRGSRYDLHAEDTKDTDTQHQHKGTFKEISGLRKDPDLQVGFKRRGEGGLVSYKIKLVMEVGFSEKYPFLVQHAKLWLEGKRGVSLAIIVGFEEFPVYRSPLGKLGYEDVERLYKQYQGFKSLPNEPDFPFTAIGDFGPMTYEGLTWIGRITAFMETWIRDPVTGSAILNGNRISLLPPAELPQLKYSLSDFIDTPPDKDIPISFDWDMFREELMTSTFETACGRYEAAMVEYGKKKREEEEEGEEEEKKARDEEEFPDGEGFLSRGGLID</sequence>
<accession>A0A9P8IHS6</accession>
<organism evidence="2 3">
    <name type="scientific">Trichoglossum hirsutum</name>
    <dbReference type="NCBI Taxonomy" id="265104"/>
    <lineage>
        <taxon>Eukaryota</taxon>
        <taxon>Fungi</taxon>
        <taxon>Dikarya</taxon>
        <taxon>Ascomycota</taxon>
        <taxon>Pezizomycotina</taxon>
        <taxon>Geoglossomycetes</taxon>
        <taxon>Geoglossales</taxon>
        <taxon>Geoglossaceae</taxon>
        <taxon>Trichoglossum</taxon>
    </lineage>
</organism>
<reference evidence="2" key="1">
    <citation type="submission" date="2021-03" db="EMBL/GenBank/DDBJ databases">
        <title>Comparative genomics and phylogenomic investigation of the class Geoglossomycetes provide insights into ecological specialization and systematics.</title>
        <authorList>
            <person name="Melie T."/>
            <person name="Pirro S."/>
            <person name="Miller A.N."/>
            <person name="Quandt A."/>
        </authorList>
    </citation>
    <scope>NUCLEOTIDE SEQUENCE</scope>
    <source>
        <strain evidence="2">CAQ_001_2017</strain>
    </source>
</reference>
<comment type="caution">
    <text evidence="2">The sequence shown here is derived from an EMBL/GenBank/DDBJ whole genome shotgun (WGS) entry which is preliminary data.</text>
</comment>
<dbReference type="AlphaFoldDB" id="A0A9P8IHS6"/>
<evidence type="ECO:0000256" key="1">
    <source>
        <dbReference type="SAM" id="MobiDB-lite"/>
    </source>
</evidence>
<keyword evidence="3" id="KW-1185">Reference proteome</keyword>
<evidence type="ECO:0000313" key="2">
    <source>
        <dbReference type="EMBL" id="KAH0551556.1"/>
    </source>
</evidence>
<dbReference type="Proteomes" id="UP000750711">
    <property type="component" value="Unassembled WGS sequence"/>
</dbReference>
<dbReference type="EMBL" id="JAGHQM010001930">
    <property type="protein sequence ID" value="KAH0551556.1"/>
    <property type="molecule type" value="Genomic_DNA"/>
</dbReference>